<keyword evidence="3" id="KW-0274">FAD</keyword>
<dbReference type="GO" id="GO:0004174">
    <property type="term" value="F:electron-transferring-flavoprotein dehydrogenase activity"/>
    <property type="evidence" value="ECO:0007669"/>
    <property type="project" value="TreeGrafter"/>
</dbReference>
<evidence type="ECO:0000259" key="5">
    <source>
        <dbReference type="Pfam" id="PF07992"/>
    </source>
</evidence>
<dbReference type="AlphaFoldDB" id="A0AAJ0BM03"/>
<evidence type="ECO:0000313" key="6">
    <source>
        <dbReference type="EMBL" id="KAK1760748.1"/>
    </source>
</evidence>
<evidence type="ECO:0000256" key="4">
    <source>
        <dbReference type="ARBA" id="ARBA00023002"/>
    </source>
</evidence>
<dbReference type="PANTHER" id="PTHR43735">
    <property type="entry name" value="APOPTOSIS-INDUCING FACTOR 1"/>
    <property type="match status" value="1"/>
</dbReference>
<evidence type="ECO:0000256" key="1">
    <source>
        <dbReference type="ARBA" id="ARBA00006442"/>
    </source>
</evidence>
<protein>
    <recommendedName>
        <fullName evidence="5">FAD/NAD(P)-binding domain-containing protein</fullName>
    </recommendedName>
</protein>
<comment type="similarity">
    <text evidence="1">Belongs to the FAD-dependent oxidoreductase family.</text>
</comment>
<proteinExistence type="inferred from homology"/>
<dbReference type="InterPro" id="IPR023753">
    <property type="entry name" value="FAD/NAD-binding_dom"/>
</dbReference>
<accession>A0AAJ0BM03</accession>
<dbReference type="GO" id="GO:0050660">
    <property type="term" value="F:flavin adenine dinucleotide binding"/>
    <property type="evidence" value="ECO:0007669"/>
    <property type="project" value="TreeGrafter"/>
</dbReference>
<dbReference type="SUPFAM" id="SSF51905">
    <property type="entry name" value="FAD/NAD(P)-binding domain"/>
    <property type="match status" value="1"/>
</dbReference>
<comment type="caution">
    <text evidence="6">The sequence shown here is derived from an EMBL/GenBank/DDBJ whole genome shotgun (WGS) entry which is preliminary data.</text>
</comment>
<evidence type="ECO:0000256" key="2">
    <source>
        <dbReference type="ARBA" id="ARBA00022630"/>
    </source>
</evidence>
<gene>
    <name evidence="6" type="ORF">QBC47DRAFT_368105</name>
</gene>
<sequence length="385" mass="41678">MTQTIVILGAGIAAIPVAHYLLAHTAPKLKDGLKIILVSPNTHVYWCFAAVRGILPDMVPDDKMFHPVTESFAKYPKGQFEHVLGQAIQLTPESNSVLVRENDGAERTVTYDELIIATGSVYKDTPLKNIGTTEQTRAALRDYNKKIESAKSIVVAGAGFTGVELAGELGEEYAQHGLKEVTLIADGTLPFSSDIKTDVRATAKRELENLKVKVLVNRKVTGTSQKGAKTVIELDGGKETITTDLFLPTFGIIPNTSFVPAELLDARAYVKQTSSLQVQGQENVYVIGDAGNLQSATGKAADMEAVHLARGLDAKLVSKVPVGELKVDPKVIFAVALGKRKGTGQMGNWKLWSFLIAWLKSKNLGTDTARDYVNGAKTMTEKKWT</sequence>
<dbReference type="GO" id="GO:0005737">
    <property type="term" value="C:cytoplasm"/>
    <property type="evidence" value="ECO:0007669"/>
    <property type="project" value="TreeGrafter"/>
</dbReference>
<dbReference type="EMBL" id="MU839827">
    <property type="protein sequence ID" value="KAK1760748.1"/>
    <property type="molecule type" value="Genomic_DNA"/>
</dbReference>
<organism evidence="6 7">
    <name type="scientific">Echria macrotheca</name>
    <dbReference type="NCBI Taxonomy" id="438768"/>
    <lineage>
        <taxon>Eukaryota</taxon>
        <taxon>Fungi</taxon>
        <taxon>Dikarya</taxon>
        <taxon>Ascomycota</taxon>
        <taxon>Pezizomycotina</taxon>
        <taxon>Sordariomycetes</taxon>
        <taxon>Sordariomycetidae</taxon>
        <taxon>Sordariales</taxon>
        <taxon>Schizotheciaceae</taxon>
        <taxon>Echria</taxon>
    </lineage>
</organism>
<reference evidence="6" key="1">
    <citation type="submission" date="2023-06" db="EMBL/GenBank/DDBJ databases">
        <title>Genome-scale phylogeny and comparative genomics of the fungal order Sordariales.</title>
        <authorList>
            <consortium name="Lawrence Berkeley National Laboratory"/>
            <person name="Hensen N."/>
            <person name="Bonometti L."/>
            <person name="Westerberg I."/>
            <person name="Brannstrom I.O."/>
            <person name="Guillou S."/>
            <person name="Cros-Aarteil S."/>
            <person name="Calhoun S."/>
            <person name="Haridas S."/>
            <person name="Kuo A."/>
            <person name="Mondo S."/>
            <person name="Pangilinan J."/>
            <person name="Riley R."/>
            <person name="Labutti K."/>
            <person name="Andreopoulos B."/>
            <person name="Lipzen A."/>
            <person name="Chen C."/>
            <person name="Yanf M."/>
            <person name="Daum C."/>
            <person name="Ng V."/>
            <person name="Clum A."/>
            <person name="Steindorff A."/>
            <person name="Ohm R."/>
            <person name="Martin F."/>
            <person name="Silar P."/>
            <person name="Natvig D."/>
            <person name="Lalanne C."/>
            <person name="Gautier V."/>
            <person name="Ament-Velasquez S.L."/>
            <person name="Kruys A."/>
            <person name="Hutchinson M.I."/>
            <person name="Powell A.J."/>
            <person name="Barry K."/>
            <person name="Miller A.N."/>
            <person name="Grigoriev I.V."/>
            <person name="Debuchy R."/>
            <person name="Gladieux P."/>
            <person name="Thoren M.H."/>
            <person name="Johannesson H."/>
        </authorList>
    </citation>
    <scope>NUCLEOTIDE SEQUENCE</scope>
    <source>
        <strain evidence="6">PSN4</strain>
    </source>
</reference>
<dbReference type="Proteomes" id="UP001239445">
    <property type="component" value="Unassembled WGS sequence"/>
</dbReference>
<dbReference type="Pfam" id="PF07992">
    <property type="entry name" value="Pyr_redox_2"/>
    <property type="match status" value="1"/>
</dbReference>
<evidence type="ECO:0000313" key="7">
    <source>
        <dbReference type="Proteomes" id="UP001239445"/>
    </source>
</evidence>
<dbReference type="Gene3D" id="3.50.50.100">
    <property type="match status" value="1"/>
</dbReference>
<dbReference type="PANTHER" id="PTHR43735:SF3">
    <property type="entry name" value="FERROPTOSIS SUPPRESSOR PROTEIN 1"/>
    <property type="match status" value="1"/>
</dbReference>
<dbReference type="PRINTS" id="PR00411">
    <property type="entry name" value="PNDRDTASEI"/>
</dbReference>
<evidence type="ECO:0000256" key="3">
    <source>
        <dbReference type="ARBA" id="ARBA00022827"/>
    </source>
</evidence>
<keyword evidence="7" id="KW-1185">Reference proteome</keyword>
<name>A0AAJ0BM03_9PEZI</name>
<dbReference type="PRINTS" id="PR00368">
    <property type="entry name" value="FADPNR"/>
</dbReference>
<dbReference type="InterPro" id="IPR036188">
    <property type="entry name" value="FAD/NAD-bd_sf"/>
</dbReference>
<keyword evidence="2" id="KW-0285">Flavoprotein</keyword>
<feature type="domain" description="FAD/NAD(P)-binding" evidence="5">
    <location>
        <begin position="4"/>
        <end position="296"/>
    </location>
</feature>
<keyword evidence="4" id="KW-0560">Oxidoreductase</keyword>